<dbReference type="Proteomes" id="UP000215027">
    <property type="component" value="Chromosome I"/>
</dbReference>
<feature type="domain" description="Mur ligase C-terminal" evidence="16">
    <location>
        <begin position="330"/>
        <end position="458"/>
    </location>
</feature>
<dbReference type="Gene3D" id="3.40.50.720">
    <property type="entry name" value="NAD(P)-binding Rossmann-like Domain"/>
    <property type="match status" value="1"/>
</dbReference>
<dbReference type="EC" id="6.3.2.8" evidence="3 14"/>
<proteinExistence type="inferred from homology"/>
<dbReference type="PANTHER" id="PTHR43445:SF3">
    <property type="entry name" value="UDP-N-ACETYLMURAMATE--L-ALANINE LIGASE"/>
    <property type="match status" value="1"/>
</dbReference>
<evidence type="ECO:0000256" key="4">
    <source>
        <dbReference type="ARBA" id="ARBA00022490"/>
    </source>
</evidence>
<keyword evidence="10 14" id="KW-0573">Peptidoglycan synthesis</keyword>
<dbReference type="GO" id="GO:0005737">
    <property type="term" value="C:cytoplasm"/>
    <property type="evidence" value="ECO:0007669"/>
    <property type="project" value="UniProtKB-SubCell"/>
</dbReference>
<evidence type="ECO:0000313" key="19">
    <source>
        <dbReference type="Proteomes" id="UP000215027"/>
    </source>
</evidence>
<keyword evidence="12 14" id="KW-0961">Cell wall biogenesis/degradation</keyword>
<dbReference type="InterPro" id="IPR036565">
    <property type="entry name" value="Mur-like_cat_sf"/>
</dbReference>
<keyword evidence="7 14" id="KW-0547">Nucleotide-binding</keyword>
<dbReference type="GO" id="GO:0005524">
    <property type="term" value="F:ATP binding"/>
    <property type="evidence" value="ECO:0007669"/>
    <property type="project" value="UniProtKB-UniRule"/>
</dbReference>
<evidence type="ECO:0000259" key="16">
    <source>
        <dbReference type="Pfam" id="PF02875"/>
    </source>
</evidence>
<dbReference type="InterPro" id="IPR036615">
    <property type="entry name" value="Mur_ligase_C_dom_sf"/>
</dbReference>
<dbReference type="HAMAP" id="MF_00046">
    <property type="entry name" value="MurC"/>
    <property type="match status" value="1"/>
</dbReference>
<evidence type="ECO:0000256" key="13">
    <source>
        <dbReference type="ARBA" id="ARBA00047833"/>
    </source>
</evidence>
<comment type="function">
    <text evidence="14">Cell wall formation.</text>
</comment>
<gene>
    <name evidence="14 18" type="primary">murC</name>
    <name evidence="18" type="ORF">CFX0092_A0866</name>
</gene>
<dbReference type="InterPro" id="IPR050061">
    <property type="entry name" value="MurCDEF_pg_biosynth"/>
</dbReference>
<dbReference type="SUPFAM" id="SSF53623">
    <property type="entry name" value="MurD-like peptide ligases, catalytic domain"/>
    <property type="match status" value="1"/>
</dbReference>
<accession>A0A160SZY7</accession>
<keyword evidence="9 14" id="KW-0133">Cell shape</keyword>
<dbReference type="GO" id="GO:0009252">
    <property type="term" value="P:peptidoglycan biosynthetic process"/>
    <property type="evidence" value="ECO:0007669"/>
    <property type="project" value="UniProtKB-UniRule"/>
</dbReference>
<keyword evidence="11 14" id="KW-0131">Cell cycle</keyword>
<dbReference type="InterPro" id="IPR005758">
    <property type="entry name" value="UDP-N-AcMur_Ala_ligase_MurC"/>
</dbReference>
<dbReference type="EMBL" id="LN890655">
    <property type="protein sequence ID" value="CUS02744.2"/>
    <property type="molecule type" value="Genomic_DNA"/>
</dbReference>
<evidence type="ECO:0000256" key="6">
    <source>
        <dbReference type="ARBA" id="ARBA00022618"/>
    </source>
</evidence>
<evidence type="ECO:0000256" key="1">
    <source>
        <dbReference type="ARBA" id="ARBA00004496"/>
    </source>
</evidence>
<dbReference type="RefSeq" id="WP_095042321.1">
    <property type="nucleotide sequence ID" value="NZ_LN890655.1"/>
</dbReference>
<evidence type="ECO:0000256" key="12">
    <source>
        <dbReference type="ARBA" id="ARBA00023316"/>
    </source>
</evidence>
<dbReference type="GO" id="GO:0008763">
    <property type="term" value="F:UDP-N-acetylmuramate-L-alanine ligase activity"/>
    <property type="evidence" value="ECO:0007669"/>
    <property type="project" value="UniProtKB-UniRule"/>
</dbReference>
<dbReference type="AlphaFoldDB" id="A0A160SZY7"/>
<keyword evidence="8 14" id="KW-0067">ATP-binding</keyword>
<protein>
    <recommendedName>
        <fullName evidence="3 14">UDP-N-acetylmuramate--L-alanine ligase</fullName>
        <ecNumber evidence="3 14">6.3.2.8</ecNumber>
    </recommendedName>
    <alternativeName>
        <fullName evidence="14">UDP-N-acetylmuramoyl-L-alanine synthetase</fullName>
    </alternativeName>
</protein>
<comment type="catalytic activity">
    <reaction evidence="13 14">
        <text>UDP-N-acetyl-alpha-D-muramate + L-alanine + ATP = UDP-N-acetyl-alpha-D-muramoyl-L-alanine + ADP + phosphate + H(+)</text>
        <dbReference type="Rhea" id="RHEA:23372"/>
        <dbReference type="ChEBI" id="CHEBI:15378"/>
        <dbReference type="ChEBI" id="CHEBI:30616"/>
        <dbReference type="ChEBI" id="CHEBI:43474"/>
        <dbReference type="ChEBI" id="CHEBI:57972"/>
        <dbReference type="ChEBI" id="CHEBI:70757"/>
        <dbReference type="ChEBI" id="CHEBI:83898"/>
        <dbReference type="ChEBI" id="CHEBI:456216"/>
        <dbReference type="EC" id="6.3.2.8"/>
    </reaction>
</comment>
<feature type="domain" description="Mur ligase central" evidence="17">
    <location>
        <begin position="122"/>
        <end position="308"/>
    </location>
</feature>
<evidence type="ECO:0000256" key="10">
    <source>
        <dbReference type="ARBA" id="ARBA00022984"/>
    </source>
</evidence>
<dbReference type="Gene3D" id="3.40.1190.10">
    <property type="entry name" value="Mur-like, catalytic domain"/>
    <property type="match status" value="1"/>
</dbReference>
<evidence type="ECO:0000256" key="14">
    <source>
        <dbReference type="HAMAP-Rule" id="MF_00046"/>
    </source>
</evidence>
<dbReference type="GO" id="GO:0051301">
    <property type="term" value="P:cell division"/>
    <property type="evidence" value="ECO:0007669"/>
    <property type="project" value="UniProtKB-KW"/>
</dbReference>
<dbReference type="PANTHER" id="PTHR43445">
    <property type="entry name" value="UDP-N-ACETYLMURAMATE--L-ALANINE LIGASE-RELATED"/>
    <property type="match status" value="1"/>
</dbReference>
<evidence type="ECO:0000256" key="5">
    <source>
        <dbReference type="ARBA" id="ARBA00022598"/>
    </source>
</evidence>
<dbReference type="Pfam" id="PF01225">
    <property type="entry name" value="Mur_ligase"/>
    <property type="match status" value="1"/>
</dbReference>
<evidence type="ECO:0000259" key="15">
    <source>
        <dbReference type="Pfam" id="PF01225"/>
    </source>
</evidence>
<evidence type="ECO:0000259" key="17">
    <source>
        <dbReference type="Pfam" id="PF08245"/>
    </source>
</evidence>
<comment type="similarity">
    <text evidence="14">Belongs to the MurCDEF family.</text>
</comment>
<organism evidence="18 19">
    <name type="scientific">Candidatus Promineifilum breve</name>
    <dbReference type="NCBI Taxonomy" id="1806508"/>
    <lineage>
        <taxon>Bacteria</taxon>
        <taxon>Bacillati</taxon>
        <taxon>Chloroflexota</taxon>
        <taxon>Ardenticatenia</taxon>
        <taxon>Candidatus Promineifilales</taxon>
        <taxon>Candidatus Promineifilaceae</taxon>
        <taxon>Candidatus Promineifilum</taxon>
    </lineage>
</organism>
<dbReference type="KEGG" id="pbf:CFX0092_A0866"/>
<keyword evidence="4 14" id="KW-0963">Cytoplasm</keyword>
<keyword evidence="5 14" id="KW-0436">Ligase</keyword>
<dbReference type="SUPFAM" id="SSF51984">
    <property type="entry name" value="MurCD N-terminal domain"/>
    <property type="match status" value="1"/>
</dbReference>
<dbReference type="Gene3D" id="3.90.190.20">
    <property type="entry name" value="Mur ligase, C-terminal domain"/>
    <property type="match status" value="1"/>
</dbReference>
<dbReference type="Pfam" id="PF08245">
    <property type="entry name" value="Mur_ligase_M"/>
    <property type="match status" value="1"/>
</dbReference>
<sequence length="479" mass="50762">MAQSLATEAMTVQITPGRRVHIVGIGGAGMSAIARVLLGRGLRVSGSDLQANAQTEALAAEGVVVYDGHAAEHIDDAELVVISSAVPPTNPEWTAALSRGIPVLKRADLLGQLMLGTTGIAVAGSHGKTTTTGLIAHILLAAGLDPTVIVGGTLPELGGNGRFGRGPHFVIEADEYDYTFLGLRPEIAVITNVEHDHPDLFPTAEAYRDAFRRFAALLPAGGRLILCADDPGAMALAAELPSGTPITTYGLGENGGAQPMARALDARPNQLGGTDFVVEIDGQTVGLARLRLPGLHNVRNALAALVVARELGIDFAQACRALADFGGVQRRFQIIGEAGGVTVIDDYAHHPTEIRATLAAARRRYPGRRLWAVWQPHTYSRTRLLLDEFAAAFDQADRVVALDIYRSREAVDPSLTTADVLARMAHPDASHVGDRRAAADYLLERLRPDDVVLTLGAGDGDAVGRWVLEGLSTQRGMKR</sequence>
<evidence type="ECO:0000313" key="18">
    <source>
        <dbReference type="EMBL" id="CUS02744.2"/>
    </source>
</evidence>
<evidence type="ECO:0000256" key="3">
    <source>
        <dbReference type="ARBA" id="ARBA00012211"/>
    </source>
</evidence>
<dbReference type="OrthoDB" id="9804126at2"/>
<dbReference type="UniPathway" id="UPA00219"/>
<evidence type="ECO:0000256" key="7">
    <source>
        <dbReference type="ARBA" id="ARBA00022741"/>
    </source>
</evidence>
<dbReference type="SUPFAM" id="SSF53244">
    <property type="entry name" value="MurD-like peptide ligases, peptide-binding domain"/>
    <property type="match status" value="1"/>
</dbReference>
<dbReference type="InterPro" id="IPR004101">
    <property type="entry name" value="Mur_ligase_C"/>
</dbReference>
<feature type="binding site" evidence="14">
    <location>
        <begin position="124"/>
        <end position="130"/>
    </location>
    <ligand>
        <name>ATP</name>
        <dbReference type="ChEBI" id="CHEBI:30616"/>
    </ligand>
</feature>
<dbReference type="GO" id="GO:0008360">
    <property type="term" value="P:regulation of cell shape"/>
    <property type="evidence" value="ECO:0007669"/>
    <property type="project" value="UniProtKB-KW"/>
</dbReference>
<reference evidence="18" key="1">
    <citation type="submission" date="2016-01" db="EMBL/GenBank/DDBJ databases">
        <authorList>
            <person name="Mcilroy J.S."/>
            <person name="Karst M S."/>
            <person name="Albertsen M."/>
        </authorList>
    </citation>
    <scope>NUCLEOTIDE SEQUENCE</scope>
    <source>
        <strain evidence="18">Cfx-K</strain>
    </source>
</reference>
<evidence type="ECO:0000256" key="9">
    <source>
        <dbReference type="ARBA" id="ARBA00022960"/>
    </source>
</evidence>
<keyword evidence="6 14" id="KW-0132">Cell division</keyword>
<comment type="subcellular location">
    <subcellularLocation>
        <location evidence="1 14">Cytoplasm</location>
    </subcellularLocation>
</comment>
<comment type="pathway">
    <text evidence="2 14">Cell wall biogenesis; peptidoglycan biosynthesis.</text>
</comment>
<keyword evidence="19" id="KW-1185">Reference proteome</keyword>
<dbReference type="NCBIfam" id="TIGR01082">
    <property type="entry name" value="murC"/>
    <property type="match status" value="1"/>
</dbReference>
<dbReference type="InterPro" id="IPR013221">
    <property type="entry name" value="Mur_ligase_cen"/>
</dbReference>
<dbReference type="Pfam" id="PF02875">
    <property type="entry name" value="Mur_ligase_C"/>
    <property type="match status" value="1"/>
</dbReference>
<evidence type="ECO:0000256" key="2">
    <source>
        <dbReference type="ARBA" id="ARBA00004752"/>
    </source>
</evidence>
<evidence type="ECO:0000256" key="11">
    <source>
        <dbReference type="ARBA" id="ARBA00023306"/>
    </source>
</evidence>
<dbReference type="GO" id="GO:0071555">
    <property type="term" value="P:cell wall organization"/>
    <property type="evidence" value="ECO:0007669"/>
    <property type="project" value="UniProtKB-KW"/>
</dbReference>
<evidence type="ECO:0000256" key="8">
    <source>
        <dbReference type="ARBA" id="ARBA00022840"/>
    </source>
</evidence>
<dbReference type="InterPro" id="IPR000713">
    <property type="entry name" value="Mur_ligase_N"/>
</dbReference>
<feature type="domain" description="Mur ligase N-terminal catalytic" evidence="15">
    <location>
        <begin position="20"/>
        <end position="115"/>
    </location>
</feature>
<name>A0A160SZY7_9CHLR</name>